<gene>
    <name evidence="2" type="ORF">ACCI49_13845</name>
</gene>
<keyword evidence="3" id="KW-1185">Reference proteome</keyword>
<protein>
    <submittedName>
        <fullName evidence="2">Uncharacterized protein</fullName>
    </submittedName>
</protein>
<evidence type="ECO:0000313" key="3">
    <source>
        <dbReference type="Proteomes" id="UP001569428"/>
    </source>
</evidence>
<feature type="compositionally biased region" description="Basic and acidic residues" evidence="1">
    <location>
        <begin position="251"/>
        <end position="264"/>
    </location>
</feature>
<accession>A0ABV4P1W5</accession>
<feature type="region of interest" description="Disordered" evidence="1">
    <location>
        <begin position="17"/>
        <end position="44"/>
    </location>
</feature>
<evidence type="ECO:0000256" key="1">
    <source>
        <dbReference type="SAM" id="MobiDB-lite"/>
    </source>
</evidence>
<evidence type="ECO:0000313" key="2">
    <source>
        <dbReference type="EMBL" id="MFA0811999.1"/>
    </source>
</evidence>
<feature type="compositionally biased region" description="Polar residues" evidence="1">
    <location>
        <begin position="21"/>
        <end position="44"/>
    </location>
</feature>
<organism evidence="2 3">
    <name type="scientific">Microbulbifer epialgicus</name>
    <dbReference type="NCBI Taxonomy" id="393907"/>
    <lineage>
        <taxon>Bacteria</taxon>
        <taxon>Pseudomonadati</taxon>
        <taxon>Pseudomonadota</taxon>
        <taxon>Gammaproteobacteria</taxon>
        <taxon>Cellvibrionales</taxon>
        <taxon>Microbulbiferaceae</taxon>
        <taxon>Microbulbifer</taxon>
    </lineage>
</organism>
<reference evidence="2 3" key="1">
    <citation type="submission" date="2024-08" db="EMBL/GenBank/DDBJ databases">
        <authorList>
            <person name="Ishaq N."/>
        </authorList>
    </citation>
    <scope>NUCLEOTIDE SEQUENCE [LARGE SCALE GENOMIC DNA]</scope>
    <source>
        <strain evidence="2 3">DSM 18651</strain>
    </source>
</reference>
<feature type="region of interest" description="Disordered" evidence="1">
    <location>
        <begin position="251"/>
        <end position="283"/>
    </location>
</feature>
<dbReference type="EMBL" id="JBGMEK010000031">
    <property type="protein sequence ID" value="MFA0811999.1"/>
    <property type="molecule type" value="Genomic_DNA"/>
</dbReference>
<proteinExistence type="predicted"/>
<sequence>MELVGHEIVSDAIAKQRQKDSLSINQSPTLLTPEQEQSLEASKPAEQNSVGFFEAFGTAAELDWTHNRLARWGELEGYEERSDFTLSQDDFHRLGEGLQDEHKASLVEATSLQHAESMREELLAAQKLEHILIQSDNALSARILANLIDPTSLVAGTLTGGVGAAAMWGSRVGRVKRAVTAGAITAGEVATVEGLVNAVDPLMDDEDVLLATATAGSFGGLIGSLGRVSPDLSTAYAKVAREVEAKQLKEAGDFTQEGRRRFEDVEQPLDLDNPGHDSTTAATTPTEIAASERVDLASNGHEYSDKAFGTKVNYTIGSLMAGSDNSLLRHWSSKLVDISTGWAKRGTTSARSASGWKRHQQSSFELQIAKAEHTHFNAWKKEHGFGAMKETQARNKFYRDVSDYIEGVGGDYHPAVKAVGDVHARIYRELGELQQNPLKREGGRGAAVRGAENFEVNAKYLPHVYDDMRIERMGRGKAQELLAKGIVGVSEDVAQRIAKNVVKIITSRRYQTAGQDWRKWFEMDAEDFRYHLEEAGIDGRTIDELAKDLELSANRKEGKGGKDSAWKQRIALDMNARLDDGTAITELFQRNADVLLRSYMNRQLGKVALARHGLVGDSEVAALRKRLEEQYHAVGATGKRTDWRMKAEMDAFQKSLNHILGIPNHDGQSLLATTSRLGRKMAFGNVMGMVGFAQIAEIGNVVATMGFKGFFKSIPEWKSILLRARNGELDNDLAAELEEFTGGYGSQAFLTRATNYDPEIMDSIGDGWLGKVERGLDKANRGVATVSGMNLITTFSQRLVVKGQVDRVWKEIHGNKLALSERQLREYGITPEDFDAIKHEMKRHAKGAENVHKLNWESWEPEVAESFATLLRKWGERSVQVNDIGDLLPFDSPLSKILLQFRTFVISAHSKQLLNTANQLRDGDIGFGVTKMLYGSLFASLGYIARTHTAAVGRPDREDYLKEKLSNEEIIKAGFARASWAALLPAFADTGADFFGDPLFNQRYTGLENSLLNPMQSPAGAWATNAVKLASSIGEAAVSEDKEISEKDLMTLKRLMIMQNAPFIDGMLRNLVDNTPLPDE</sequence>
<dbReference type="RefSeq" id="WP_371839611.1">
    <property type="nucleotide sequence ID" value="NZ_JBGMEK010000031.1"/>
</dbReference>
<comment type="caution">
    <text evidence="2">The sequence shown here is derived from an EMBL/GenBank/DDBJ whole genome shotgun (WGS) entry which is preliminary data.</text>
</comment>
<name>A0ABV4P1W5_9GAMM</name>
<dbReference type="Proteomes" id="UP001569428">
    <property type="component" value="Unassembled WGS sequence"/>
</dbReference>